<keyword evidence="1" id="KW-0175">Coiled coil</keyword>
<name>A0A916EAZ5_9GLOM</name>
<proteinExistence type="predicted"/>
<dbReference type="GO" id="GO:0003677">
    <property type="term" value="F:DNA binding"/>
    <property type="evidence" value="ECO:0007669"/>
    <property type="project" value="TreeGrafter"/>
</dbReference>
<dbReference type="OrthoDB" id="2416438at2759"/>
<sequence>MEPDQTLSTGAIAGRKKDKSQIYILFCTNATGSYKFRPLVIGKLLNPQCFKNFNRKILLLIDNVGFYFNPKIFNETENDFNNKENNEEEIVTESSYSAQNRKKVNKKKPDIKLSNIELIYLPSNTTAYLQPMDARIIYSFKSKYKKEYCKHLIRKFDAETGILPSCIDDDDVNFDLQNFEPDSDVTEIEDLLDNLLETDNVRNYFQILDHEISAKENLIEEQIVNLVQLENKEESEDNDDLNNEIPPISIKETVYSGLETFIPEFDVNNLRIF</sequence>
<dbReference type="GO" id="GO:0005634">
    <property type="term" value="C:nucleus"/>
    <property type="evidence" value="ECO:0007669"/>
    <property type="project" value="TreeGrafter"/>
</dbReference>
<dbReference type="EMBL" id="CAGKOT010000031">
    <property type="protein sequence ID" value="CAB5373259.1"/>
    <property type="molecule type" value="Genomic_DNA"/>
</dbReference>
<comment type="caution">
    <text evidence="3">The sequence shown here is derived from an EMBL/GenBank/DDBJ whole genome shotgun (WGS) entry which is preliminary data.</text>
</comment>
<feature type="domain" description="DDE-1" evidence="2">
    <location>
        <begin position="101"/>
        <end position="155"/>
    </location>
</feature>
<dbReference type="VEuPathDB" id="FungiDB:RhiirFUN_019975"/>
<dbReference type="InterPro" id="IPR004875">
    <property type="entry name" value="DDE_SF_endonuclease_dom"/>
</dbReference>
<feature type="coiled-coil region" evidence="1">
    <location>
        <begin position="212"/>
        <end position="244"/>
    </location>
</feature>
<dbReference type="Proteomes" id="UP000684084">
    <property type="component" value="Unassembled WGS sequence"/>
</dbReference>
<protein>
    <recommendedName>
        <fullName evidence="2">DDE-1 domain-containing protein</fullName>
    </recommendedName>
</protein>
<dbReference type="PANTHER" id="PTHR19303">
    <property type="entry name" value="TRANSPOSON"/>
    <property type="match status" value="1"/>
</dbReference>
<dbReference type="AlphaFoldDB" id="A0A916EAZ5"/>
<gene>
    <name evidence="3" type="ORF">CHRIB12_LOCUS13959</name>
</gene>
<organism evidence="3 4">
    <name type="scientific">Rhizophagus irregularis</name>
    <dbReference type="NCBI Taxonomy" id="588596"/>
    <lineage>
        <taxon>Eukaryota</taxon>
        <taxon>Fungi</taxon>
        <taxon>Fungi incertae sedis</taxon>
        <taxon>Mucoromycota</taxon>
        <taxon>Glomeromycotina</taxon>
        <taxon>Glomeromycetes</taxon>
        <taxon>Glomerales</taxon>
        <taxon>Glomeraceae</taxon>
        <taxon>Rhizophagus</taxon>
    </lineage>
</organism>
<evidence type="ECO:0000256" key="1">
    <source>
        <dbReference type="SAM" id="Coils"/>
    </source>
</evidence>
<evidence type="ECO:0000313" key="4">
    <source>
        <dbReference type="Proteomes" id="UP000684084"/>
    </source>
</evidence>
<dbReference type="PANTHER" id="PTHR19303:SF73">
    <property type="entry name" value="PROTEIN PDC2"/>
    <property type="match status" value="1"/>
</dbReference>
<accession>A0A916EAZ5</accession>
<dbReference type="InterPro" id="IPR050863">
    <property type="entry name" value="CenT-Element_Derived"/>
</dbReference>
<dbReference type="Pfam" id="PF03184">
    <property type="entry name" value="DDE_1"/>
    <property type="match status" value="1"/>
</dbReference>
<reference evidence="3" key="1">
    <citation type="submission" date="2020-05" db="EMBL/GenBank/DDBJ databases">
        <authorList>
            <person name="Rincon C."/>
            <person name="Sanders R I."/>
            <person name="Robbins C."/>
            <person name="Chaturvedi A."/>
        </authorList>
    </citation>
    <scope>NUCLEOTIDE SEQUENCE</scope>
    <source>
        <strain evidence="3">CHB12</strain>
    </source>
</reference>
<evidence type="ECO:0000259" key="2">
    <source>
        <dbReference type="Pfam" id="PF03184"/>
    </source>
</evidence>
<evidence type="ECO:0000313" key="3">
    <source>
        <dbReference type="EMBL" id="CAB5373259.1"/>
    </source>
</evidence>